<reference evidence="2" key="1">
    <citation type="journal article" date="2020" name="Fungal Divers.">
        <title>Resolving the Mortierellaceae phylogeny through synthesis of multi-gene phylogenetics and phylogenomics.</title>
        <authorList>
            <person name="Vandepol N."/>
            <person name="Liber J."/>
            <person name="Desiro A."/>
            <person name="Na H."/>
            <person name="Kennedy M."/>
            <person name="Barry K."/>
            <person name="Grigoriev I.V."/>
            <person name="Miller A.N."/>
            <person name="O'Donnell K."/>
            <person name="Stajich J.E."/>
            <person name="Bonito G."/>
        </authorList>
    </citation>
    <scope>NUCLEOTIDE SEQUENCE</scope>
    <source>
        <strain evidence="2">NRRL 2769</strain>
    </source>
</reference>
<dbReference type="Proteomes" id="UP000703661">
    <property type="component" value="Unassembled WGS sequence"/>
</dbReference>
<accession>A0A9P6MP78</accession>
<gene>
    <name evidence="2" type="ORF">BGZ80_002670</name>
</gene>
<feature type="compositionally biased region" description="Polar residues" evidence="1">
    <location>
        <begin position="65"/>
        <end position="81"/>
    </location>
</feature>
<evidence type="ECO:0000313" key="3">
    <source>
        <dbReference type="Proteomes" id="UP000703661"/>
    </source>
</evidence>
<feature type="region of interest" description="Disordered" evidence="1">
    <location>
        <begin position="61"/>
        <end position="99"/>
    </location>
</feature>
<comment type="caution">
    <text evidence="2">The sequence shown here is derived from an EMBL/GenBank/DDBJ whole genome shotgun (WGS) entry which is preliminary data.</text>
</comment>
<proteinExistence type="predicted"/>
<evidence type="ECO:0000256" key="1">
    <source>
        <dbReference type="SAM" id="MobiDB-lite"/>
    </source>
</evidence>
<sequence>MQDQPTPKRTNLKVHEKREIIGITSFFTSAFYKIVGPIFNIARQTVHGLCKQVMKEKVSKVPQADNWTSRVRTRQSVSTMDTEAETEADPQSKNGPLNGETMASEAICKLLNRPSDQIPDMLDMDAFKNEFEKYLIIVKQQIEKRGKTRPMN</sequence>
<dbReference type="AlphaFoldDB" id="A0A9P6MP78"/>
<evidence type="ECO:0000313" key="2">
    <source>
        <dbReference type="EMBL" id="KAG0009167.1"/>
    </source>
</evidence>
<dbReference type="EMBL" id="JAAAID010001669">
    <property type="protein sequence ID" value="KAG0009167.1"/>
    <property type="molecule type" value="Genomic_DNA"/>
</dbReference>
<protein>
    <submittedName>
        <fullName evidence="2">Uncharacterized protein</fullName>
    </submittedName>
</protein>
<name>A0A9P6MP78_9FUNG</name>
<organism evidence="2 3">
    <name type="scientific">Entomortierella chlamydospora</name>
    <dbReference type="NCBI Taxonomy" id="101097"/>
    <lineage>
        <taxon>Eukaryota</taxon>
        <taxon>Fungi</taxon>
        <taxon>Fungi incertae sedis</taxon>
        <taxon>Mucoromycota</taxon>
        <taxon>Mortierellomycotina</taxon>
        <taxon>Mortierellomycetes</taxon>
        <taxon>Mortierellales</taxon>
        <taxon>Mortierellaceae</taxon>
        <taxon>Entomortierella</taxon>
    </lineage>
</organism>
<keyword evidence="3" id="KW-1185">Reference proteome</keyword>